<reference evidence="2" key="2">
    <citation type="submission" date="2020-11" db="EMBL/GenBank/DDBJ databases">
        <authorList>
            <person name="McCartney M.A."/>
            <person name="Auch B."/>
            <person name="Kono T."/>
            <person name="Mallez S."/>
            <person name="Becker A."/>
            <person name="Gohl D.M."/>
            <person name="Silverstein K.A.T."/>
            <person name="Koren S."/>
            <person name="Bechman K.B."/>
            <person name="Herman A."/>
            <person name="Abrahante J.E."/>
            <person name="Garbe J."/>
        </authorList>
    </citation>
    <scope>NUCLEOTIDE SEQUENCE</scope>
    <source>
        <strain evidence="2">Duluth1</strain>
        <tissue evidence="2">Whole animal</tissue>
    </source>
</reference>
<protein>
    <recommendedName>
        <fullName evidence="1">Dynein heavy chain linker domain-containing protein</fullName>
    </recommendedName>
</protein>
<dbReference type="PANTHER" id="PTHR45703">
    <property type="entry name" value="DYNEIN HEAVY CHAIN"/>
    <property type="match status" value="1"/>
</dbReference>
<reference evidence="2" key="1">
    <citation type="journal article" date="2019" name="bioRxiv">
        <title>The Genome of the Zebra Mussel, Dreissena polymorpha: A Resource for Invasive Species Research.</title>
        <authorList>
            <person name="McCartney M.A."/>
            <person name="Auch B."/>
            <person name="Kono T."/>
            <person name="Mallez S."/>
            <person name="Zhang Y."/>
            <person name="Obille A."/>
            <person name="Becker A."/>
            <person name="Abrahante J.E."/>
            <person name="Garbe J."/>
            <person name="Badalamenti J.P."/>
            <person name="Herman A."/>
            <person name="Mangelson H."/>
            <person name="Liachko I."/>
            <person name="Sullivan S."/>
            <person name="Sone E.D."/>
            <person name="Koren S."/>
            <person name="Silverstein K.A.T."/>
            <person name="Beckman K.B."/>
            <person name="Gohl D.M."/>
        </authorList>
    </citation>
    <scope>NUCLEOTIDE SEQUENCE</scope>
    <source>
        <strain evidence="2">Duluth1</strain>
        <tissue evidence="2">Whole animal</tissue>
    </source>
</reference>
<accession>A0A9D4C2Y4</accession>
<comment type="caution">
    <text evidence="2">The sequence shown here is derived from an EMBL/GenBank/DDBJ whole genome shotgun (WGS) entry which is preliminary data.</text>
</comment>
<name>A0A9D4C2Y4_DREPO</name>
<dbReference type="EMBL" id="JAIWYP010000013">
    <property type="protein sequence ID" value="KAH3716378.1"/>
    <property type="molecule type" value="Genomic_DNA"/>
</dbReference>
<dbReference type="GO" id="GO:0007018">
    <property type="term" value="P:microtubule-based movement"/>
    <property type="evidence" value="ECO:0007669"/>
    <property type="project" value="InterPro"/>
</dbReference>
<evidence type="ECO:0000259" key="1">
    <source>
        <dbReference type="Pfam" id="PF08393"/>
    </source>
</evidence>
<dbReference type="Gene3D" id="3.20.180.20">
    <property type="entry name" value="Dynein heavy chain, N-terminal domain 2"/>
    <property type="match status" value="1"/>
</dbReference>
<feature type="domain" description="Dynein heavy chain linker" evidence="1">
    <location>
        <begin position="23"/>
        <end position="82"/>
    </location>
</feature>
<dbReference type="InterPro" id="IPR013602">
    <property type="entry name" value="Dynein_heavy_linker"/>
</dbReference>
<dbReference type="GO" id="GO:0030286">
    <property type="term" value="C:dynein complex"/>
    <property type="evidence" value="ECO:0007669"/>
    <property type="project" value="InterPro"/>
</dbReference>
<dbReference type="InterPro" id="IPR026983">
    <property type="entry name" value="DHC"/>
</dbReference>
<dbReference type="GO" id="GO:0045505">
    <property type="term" value="F:dynein intermediate chain binding"/>
    <property type="evidence" value="ECO:0007669"/>
    <property type="project" value="InterPro"/>
</dbReference>
<dbReference type="PANTHER" id="PTHR45703:SF36">
    <property type="entry name" value="DYNEIN HEAVY CHAIN, CYTOPLASMIC"/>
    <property type="match status" value="1"/>
</dbReference>
<evidence type="ECO:0000313" key="2">
    <source>
        <dbReference type="EMBL" id="KAH3716378.1"/>
    </source>
</evidence>
<sequence>MLLYADALIPIVLEQDSLAFSTQEEILKHLSSLMENCRQEFSRLYFLSDEELVEMLGVSRNPQALTPFAKKCFPGIQSLAFALPPGTSSLNTHLDFALHGKHGDVEPSDIKGRGGGLNICYSEWNANVTD</sequence>
<dbReference type="Pfam" id="PF08393">
    <property type="entry name" value="DHC_N2"/>
    <property type="match status" value="1"/>
</dbReference>
<dbReference type="Proteomes" id="UP000828390">
    <property type="component" value="Unassembled WGS sequence"/>
</dbReference>
<organism evidence="2 3">
    <name type="scientific">Dreissena polymorpha</name>
    <name type="common">Zebra mussel</name>
    <name type="synonym">Mytilus polymorpha</name>
    <dbReference type="NCBI Taxonomy" id="45954"/>
    <lineage>
        <taxon>Eukaryota</taxon>
        <taxon>Metazoa</taxon>
        <taxon>Spiralia</taxon>
        <taxon>Lophotrochozoa</taxon>
        <taxon>Mollusca</taxon>
        <taxon>Bivalvia</taxon>
        <taxon>Autobranchia</taxon>
        <taxon>Heteroconchia</taxon>
        <taxon>Euheterodonta</taxon>
        <taxon>Imparidentia</taxon>
        <taxon>Neoheterodontei</taxon>
        <taxon>Myida</taxon>
        <taxon>Dreissenoidea</taxon>
        <taxon>Dreissenidae</taxon>
        <taxon>Dreissena</taxon>
    </lineage>
</organism>
<evidence type="ECO:0000313" key="3">
    <source>
        <dbReference type="Proteomes" id="UP000828390"/>
    </source>
</evidence>
<dbReference type="AlphaFoldDB" id="A0A9D4C2Y4"/>
<keyword evidence="3" id="KW-1185">Reference proteome</keyword>
<dbReference type="GO" id="GO:0051959">
    <property type="term" value="F:dynein light intermediate chain binding"/>
    <property type="evidence" value="ECO:0007669"/>
    <property type="project" value="InterPro"/>
</dbReference>
<gene>
    <name evidence="2" type="ORF">DPMN_059100</name>
</gene>
<dbReference type="InterPro" id="IPR042228">
    <property type="entry name" value="Dynein_linker_3"/>
</dbReference>
<proteinExistence type="predicted"/>